<dbReference type="EMBL" id="VAUP01000002">
    <property type="protein sequence ID" value="TLX45003.1"/>
    <property type="molecule type" value="Genomic_DNA"/>
</dbReference>
<dbReference type="Proteomes" id="UP000305131">
    <property type="component" value="Unassembled WGS sequence"/>
</dbReference>
<organism evidence="1 2">
    <name type="scientific">Xanthobacter autotrophicus</name>
    <dbReference type="NCBI Taxonomy" id="280"/>
    <lineage>
        <taxon>Bacteria</taxon>
        <taxon>Pseudomonadati</taxon>
        <taxon>Pseudomonadota</taxon>
        <taxon>Alphaproteobacteria</taxon>
        <taxon>Hyphomicrobiales</taxon>
        <taxon>Xanthobacteraceae</taxon>
        <taxon>Xanthobacter</taxon>
    </lineage>
</organism>
<dbReference type="OrthoDB" id="7376545at2"/>
<dbReference type="GeneID" id="95772004"/>
<dbReference type="AlphaFoldDB" id="A0A6C1KYF7"/>
<sequence length="134" mass="14679">MERDDIMGEDLLAFDVAVDGSRFRMSFSRPDGTATALNLPSDCLQAMVMTLPKMMTEVLRARHKDDSLRLVYPAHMVRIEQASDPQTLILTLSTPDGFEVSFALAGPQLKSLVAAEAALPRVQEAQAAKAARFN</sequence>
<name>A0A6C1KYF7_XANAU</name>
<proteinExistence type="predicted"/>
<evidence type="ECO:0000313" key="2">
    <source>
        <dbReference type="Proteomes" id="UP000305131"/>
    </source>
</evidence>
<protein>
    <submittedName>
        <fullName evidence="1">Uncharacterized protein</fullName>
    </submittedName>
</protein>
<gene>
    <name evidence="1" type="ORF">FBQ73_00820</name>
</gene>
<evidence type="ECO:0000313" key="1">
    <source>
        <dbReference type="EMBL" id="TLX45003.1"/>
    </source>
</evidence>
<comment type="caution">
    <text evidence="1">The sequence shown here is derived from an EMBL/GenBank/DDBJ whole genome shotgun (WGS) entry which is preliminary data.</text>
</comment>
<reference evidence="1 2" key="1">
    <citation type="submission" date="2019-05" db="EMBL/GenBank/DDBJ databases">
        <authorList>
            <person name="Zhou X."/>
        </authorList>
    </citation>
    <scope>NUCLEOTIDE SEQUENCE [LARGE SCALE GENOMIC DNA]</scope>
    <source>
        <strain evidence="1 2">DSM 432</strain>
    </source>
</reference>
<accession>A0A6C1KYF7</accession>
<dbReference type="RefSeq" id="WP_138397628.1">
    <property type="nucleotide sequence ID" value="NZ_JBAFVI010000004.1"/>
</dbReference>